<gene>
    <name evidence="4" type="ORF">HanXRQr2_Chr06g0272581</name>
</gene>
<dbReference type="GO" id="GO:0051301">
    <property type="term" value="P:cell division"/>
    <property type="evidence" value="ECO:0007669"/>
    <property type="project" value="UniProtKB-KW"/>
</dbReference>
<keyword evidence="1" id="KW-0132">Cell division</keyword>
<dbReference type="PANTHER" id="PTHR10177">
    <property type="entry name" value="CYCLINS"/>
    <property type="match status" value="1"/>
</dbReference>
<keyword evidence="5" id="KW-1185">Reference proteome</keyword>
<evidence type="ECO:0000256" key="2">
    <source>
        <dbReference type="ARBA" id="ARBA00023306"/>
    </source>
</evidence>
<protein>
    <submittedName>
        <fullName evidence="4">Cyclin</fullName>
    </submittedName>
</protein>
<proteinExistence type="predicted"/>
<evidence type="ECO:0000256" key="1">
    <source>
        <dbReference type="ARBA" id="ARBA00022618"/>
    </source>
</evidence>
<organism evidence="4 5">
    <name type="scientific">Helianthus annuus</name>
    <name type="common">Common sunflower</name>
    <dbReference type="NCBI Taxonomy" id="4232"/>
    <lineage>
        <taxon>Eukaryota</taxon>
        <taxon>Viridiplantae</taxon>
        <taxon>Streptophyta</taxon>
        <taxon>Embryophyta</taxon>
        <taxon>Tracheophyta</taxon>
        <taxon>Spermatophyta</taxon>
        <taxon>Magnoliopsida</taxon>
        <taxon>eudicotyledons</taxon>
        <taxon>Gunneridae</taxon>
        <taxon>Pentapetalae</taxon>
        <taxon>asterids</taxon>
        <taxon>campanulids</taxon>
        <taxon>Asterales</taxon>
        <taxon>Asteraceae</taxon>
        <taxon>Asteroideae</taxon>
        <taxon>Heliantheae alliance</taxon>
        <taxon>Heliantheae</taxon>
        <taxon>Helianthus</taxon>
    </lineage>
</organism>
<dbReference type="Proteomes" id="UP000215914">
    <property type="component" value="Unassembled WGS sequence"/>
</dbReference>
<accession>A0A9K3NL89</accession>
<sequence>MSAMLIACKYEEIWPPEVNDLIAISDNAYSGEHILVMEKAILSQLGWYLTVPIPYVFLVRYTKASIPSDDEVIM</sequence>
<evidence type="ECO:0000259" key="3">
    <source>
        <dbReference type="Pfam" id="PF00134"/>
    </source>
</evidence>
<dbReference type="AlphaFoldDB" id="A0A9K3NL89"/>
<dbReference type="EMBL" id="MNCJ02000321">
    <property type="protein sequence ID" value="KAF5803543.1"/>
    <property type="molecule type" value="Genomic_DNA"/>
</dbReference>
<dbReference type="Pfam" id="PF00134">
    <property type="entry name" value="Cyclin_N"/>
    <property type="match status" value="1"/>
</dbReference>
<dbReference type="InterPro" id="IPR006671">
    <property type="entry name" value="Cyclin_N"/>
</dbReference>
<dbReference type="Gramene" id="mRNA:HanXRQr2_Chr06g0272581">
    <property type="protein sequence ID" value="mRNA:HanXRQr2_Chr06g0272581"/>
    <property type="gene ID" value="HanXRQr2_Chr06g0272581"/>
</dbReference>
<dbReference type="InterPro" id="IPR039361">
    <property type="entry name" value="Cyclin"/>
</dbReference>
<evidence type="ECO:0000313" key="4">
    <source>
        <dbReference type="EMBL" id="KAF5803543.1"/>
    </source>
</evidence>
<dbReference type="SUPFAM" id="SSF47954">
    <property type="entry name" value="Cyclin-like"/>
    <property type="match status" value="1"/>
</dbReference>
<reference evidence="4" key="2">
    <citation type="submission" date="2020-06" db="EMBL/GenBank/DDBJ databases">
        <title>Helianthus annuus Genome sequencing and assembly Release 2.</title>
        <authorList>
            <person name="Gouzy J."/>
            <person name="Langlade N."/>
            <person name="Munos S."/>
        </authorList>
    </citation>
    <scope>NUCLEOTIDE SEQUENCE</scope>
    <source>
        <tissue evidence="4">Leaves</tissue>
    </source>
</reference>
<dbReference type="InterPro" id="IPR036915">
    <property type="entry name" value="Cyclin-like_sf"/>
</dbReference>
<dbReference type="Gene3D" id="1.10.472.10">
    <property type="entry name" value="Cyclin-like"/>
    <property type="match status" value="2"/>
</dbReference>
<feature type="domain" description="Cyclin N-terminal" evidence="3">
    <location>
        <begin position="2"/>
        <end position="50"/>
    </location>
</feature>
<keyword evidence="2" id="KW-0131">Cell cycle</keyword>
<reference evidence="4" key="1">
    <citation type="journal article" date="2017" name="Nature">
        <title>The sunflower genome provides insights into oil metabolism, flowering and Asterid evolution.</title>
        <authorList>
            <person name="Badouin H."/>
            <person name="Gouzy J."/>
            <person name="Grassa C.J."/>
            <person name="Murat F."/>
            <person name="Staton S.E."/>
            <person name="Cottret L."/>
            <person name="Lelandais-Briere C."/>
            <person name="Owens G.L."/>
            <person name="Carrere S."/>
            <person name="Mayjonade B."/>
            <person name="Legrand L."/>
            <person name="Gill N."/>
            <person name="Kane N.C."/>
            <person name="Bowers J.E."/>
            <person name="Hubner S."/>
            <person name="Bellec A."/>
            <person name="Berard A."/>
            <person name="Berges H."/>
            <person name="Blanchet N."/>
            <person name="Boniface M.C."/>
            <person name="Brunel D."/>
            <person name="Catrice O."/>
            <person name="Chaidir N."/>
            <person name="Claudel C."/>
            <person name="Donnadieu C."/>
            <person name="Faraut T."/>
            <person name="Fievet G."/>
            <person name="Helmstetter N."/>
            <person name="King M."/>
            <person name="Knapp S.J."/>
            <person name="Lai Z."/>
            <person name="Le Paslier M.C."/>
            <person name="Lippi Y."/>
            <person name="Lorenzon L."/>
            <person name="Mandel J.R."/>
            <person name="Marage G."/>
            <person name="Marchand G."/>
            <person name="Marquand E."/>
            <person name="Bret-Mestries E."/>
            <person name="Morien E."/>
            <person name="Nambeesan S."/>
            <person name="Nguyen T."/>
            <person name="Pegot-Espagnet P."/>
            <person name="Pouilly N."/>
            <person name="Raftis F."/>
            <person name="Sallet E."/>
            <person name="Schiex T."/>
            <person name="Thomas J."/>
            <person name="Vandecasteele C."/>
            <person name="Vares D."/>
            <person name="Vear F."/>
            <person name="Vautrin S."/>
            <person name="Crespi M."/>
            <person name="Mangin B."/>
            <person name="Burke J.M."/>
            <person name="Salse J."/>
            <person name="Munos S."/>
            <person name="Vincourt P."/>
            <person name="Rieseberg L.H."/>
            <person name="Langlade N.B."/>
        </authorList>
    </citation>
    <scope>NUCLEOTIDE SEQUENCE</scope>
    <source>
        <tissue evidence="4">Leaves</tissue>
    </source>
</reference>
<comment type="caution">
    <text evidence="4">The sequence shown here is derived from an EMBL/GenBank/DDBJ whole genome shotgun (WGS) entry which is preliminary data.</text>
</comment>
<evidence type="ECO:0000313" key="5">
    <source>
        <dbReference type="Proteomes" id="UP000215914"/>
    </source>
</evidence>
<name>A0A9K3NL89_HELAN</name>